<sequence>MMTIKEISTDELKDRLAKGETLNIIDVREDEEVAEGMIPEAVHIKMGDIPEKLDVFQKDQPYIFVCRSGKRSENVCLYLQDKGFDVTNMVGGMLEWTGNTKPKTK</sequence>
<evidence type="ECO:0000313" key="3">
    <source>
        <dbReference type="Proteomes" id="UP000435910"/>
    </source>
</evidence>
<keyword evidence="2" id="KW-0808">Transferase</keyword>
<dbReference type="EMBL" id="NILC01000001">
    <property type="protein sequence ID" value="TWL34218.1"/>
    <property type="molecule type" value="Genomic_DNA"/>
</dbReference>
<name>A0A8B5YIF0_BACLI</name>
<dbReference type="SUPFAM" id="SSF52821">
    <property type="entry name" value="Rhodanese/Cell cycle control phosphatase"/>
    <property type="match status" value="1"/>
</dbReference>
<dbReference type="PROSITE" id="PS50206">
    <property type="entry name" value="RHODANESE_3"/>
    <property type="match status" value="1"/>
</dbReference>
<dbReference type="InterPro" id="IPR036873">
    <property type="entry name" value="Rhodanese-like_dom_sf"/>
</dbReference>
<organism evidence="2 3">
    <name type="scientific">Bacillus licheniformis</name>
    <dbReference type="NCBI Taxonomy" id="1402"/>
    <lineage>
        <taxon>Bacteria</taxon>
        <taxon>Bacillati</taxon>
        <taxon>Bacillota</taxon>
        <taxon>Bacilli</taxon>
        <taxon>Bacillales</taxon>
        <taxon>Bacillaceae</taxon>
        <taxon>Bacillus</taxon>
    </lineage>
</organism>
<evidence type="ECO:0000313" key="2">
    <source>
        <dbReference type="EMBL" id="TWL34218.1"/>
    </source>
</evidence>
<comment type="caution">
    <text evidence="2">The sequence shown here is derived from an EMBL/GenBank/DDBJ whole genome shotgun (WGS) entry which is preliminary data.</text>
</comment>
<protein>
    <submittedName>
        <fullName evidence="2">Thiosulfate sulfurtransferase GlpE</fullName>
    </submittedName>
</protein>
<dbReference type="InterPro" id="IPR050229">
    <property type="entry name" value="GlpE_sulfurtransferase"/>
</dbReference>
<accession>A0A8B5YIF0</accession>
<dbReference type="GO" id="GO:0016740">
    <property type="term" value="F:transferase activity"/>
    <property type="evidence" value="ECO:0007669"/>
    <property type="project" value="UniProtKB-KW"/>
</dbReference>
<proteinExistence type="predicted"/>
<gene>
    <name evidence="2" type="ORF">CHCC16736_1998</name>
</gene>
<evidence type="ECO:0000259" key="1">
    <source>
        <dbReference type="PROSITE" id="PS50206"/>
    </source>
</evidence>
<dbReference type="Proteomes" id="UP000435910">
    <property type="component" value="Unassembled WGS sequence"/>
</dbReference>
<dbReference type="Pfam" id="PF00581">
    <property type="entry name" value="Rhodanese"/>
    <property type="match status" value="1"/>
</dbReference>
<feature type="domain" description="Rhodanese" evidence="1">
    <location>
        <begin position="18"/>
        <end position="105"/>
    </location>
</feature>
<dbReference type="PANTHER" id="PTHR43031">
    <property type="entry name" value="FAD-DEPENDENT OXIDOREDUCTASE"/>
    <property type="match status" value="1"/>
</dbReference>
<dbReference type="CDD" id="cd00158">
    <property type="entry name" value="RHOD"/>
    <property type="match status" value="1"/>
</dbReference>
<dbReference type="AlphaFoldDB" id="A0A8B5YIF0"/>
<dbReference type="SMART" id="SM00450">
    <property type="entry name" value="RHOD"/>
    <property type="match status" value="1"/>
</dbReference>
<dbReference type="Gene3D" id="3.40.250.10">
    <property type="entry name" value="Rhodanese-like domain"/>
    <property type="match status" value="1"/>
</dbReference>
<reference evidence="2 3" key="1">
    <citation type="submission" date="2019-06" db="EMBL/GenBank/DDBJ databases">
        <title>Genome sequence analysis of &gt;100 Bacillus licheniformis strains suggests intrinsic resistance to this species.</title>
        <authorList>
            <person name="Wels M."/>
            <person name="Siezen R.J."/>
            <person name="Johansen E."/>
            <person name="Stuer-Lauridsen B."/>
            <person name="Bjerre K."/>
            <person name="Nielsen B.K.K."/>
        </authorList>
    </citation>
    <scope>NUCLEOTIDE SEQUENCE [LARGE SCALE GENOMIC DNA]</scope>
    <source>
        <strain evidence="2 3">BAC-16736</strain>
    </source>
</reference>
<dbReference type="PANTHER" id="PTHR43031:SF17">
    <property type="entry name" value="SULFURTRANSFERASE YTWF-RELATED"/>
    <property type="match status" value="1"/>
</dbReference>
<dbReference type="InterPro" id="IPR001763">
    <property type="entry name" value="Rhodanese-like_dom"/>
</dbReference>